<evidence type="ECO:0000313" key="1">
    <source>
        <dbReference type="EMBL" id="BBH50819.1"/>
    </source>
</evidence>
<gene>
    <name evidence="1" type="ORF">Pcatena_14060</name>
</gene>
<dbReference type="RefSeq" id="WP_126422955.1">
    <property type="nucleotide sequence ID" value="NZ_AP019367.1"/>
</dbReference>
<proteinExistence type="predicted"/>
<organism evidence="1 2">
    <name type="scientific">Parolsenella catena</name>
    <dbReference type="NCBI Taxonomy" id="2003188"/>
    <lineage>
        <taxon>Bacteria</taxon>
        <taxon>Bacillati</taxon>
        <taxon>Actinomycetota</taxon>
        <taxon>Coriobacteriia</taxon>
        <taxon>Coriobacteriales</taxon>
        <taxon>Atopobiaceae</taxon>
        <taxon>Parolsenella</taxon>
    </lineage>
</organism>
<name>A0A3G9K8V4_9ACTN</name>
<evidence type="ECO:0000313" key="2">
    <source>
        <dbReference type="Proteomes" id="UP000273154"/>
    </source>
</evidence>
<protein>
    <submittedName>
        <fullName evidence="1">Uncharacterized protein</fullName>
    </submittedName>
</protein>
<reference evidence="2" key="1">
    <citation type="submission" date="2018-11" db="EMBL/GenBank/DDBJ databases">
        <title>Comparative genomics of Parolsenella catena and Libanicoccus massiliensis: Reclassification of Libanicoccus massiliensis as Parolsenella massiliensis comb. nov.</title>
        <authorList>
            <person name="Sakamoto M."/>
            <person name="Ikeyama N."/>
            <person name="Murakami T."/>
            <person name="Mori H."/>
            <person name="Yuki M."/>
            <person name="Ohkuma M."/>
        </authorList>
    </citation>
    <scope>NUCLEOTIDE SEQUENCE [LARGE SCALE GENOMIC DNA]</scope>
    <source>
        <strain evidence="2">JCM 31932</strain>
    </source>
</reference>
<dbReference type="Proteomes" id="UP000273154">
    <property type="component" value="Chromosome"/>
</dbReference>
<accession>A0A3G9K8V4</accession>
<dbReference type="GeneID" id="88849550"/>
<dbReference type="OrthoDB" id="3232804at2"/>
<dbReference type="EMBL" id="AP019367">
    <property type="protein sequence ID" value="BBH50819.1"/>
    <property type="molecule type" value="Genomic_DNA"/>
</dbReference>
<sequence>MGSQKRSARKARRSAFERGLGDELGDVFAREDARRAQQQKQREEALRYKACERKKRYASEAEAKDAIRSCERHGSRDLHCYRCPYCNGWHLTHR</sequence>
<dbReference type="KEGG" id="pcat:Pcatena_14060"/>
<dbReference type="AlphaFoldDB" id="A0A3G9K8V4"/>
<keyword evidence="2" id="KW-1185">Reference proteome</keyword>